<comment type="caution">
    <text evidence="8">The sequence shown here is derived from an EMBL/GenBank/DDBJ whole genome shotgun (WGS) entry which is preliminary data.</text>
</comment>
<sequence>MAVQGFAVIHAVKRAPAAPGVAPHGAHPTVPPVNLQQIRLAHADAWWKVDEVDESEMTKVRRDGSLPTPGRSGSSGAIPSFQRGRRAAPTGVLPEQHLAGQHVPMAAQNRMPSPEAGSLRLMAADPAMMLNQATMTVAASTPVLGRGSLGRAQTQPPYPQPQPYSARGMRAGGAAQPETNRLCEFLLNQLHIRVQQSHQEREQELRKQMMELKDMEDLFARAKEEVHSVLHRADEESAAAAANGVALPLRAPPSPKPPFAWQPSQEYVTGESHEIVTKVGDFEDQGWVIPVGGSWRLMRGGIYRWTIRIERKCSGRPQLQLGIHGSNHNQPWRLVTTSRCSWSRDDEPWQDRPAGDRLIDEGSFVHIEVDMRGINCTTGSFAMAIDDGPFEEFFNDIPLSQPYSLIPVVSMGGNQSCVSHDPGAHRCRAAADTAAADTAVADSEEMVLLRGLLWGKDGGQDTLAYRLHGPKPLAVVVHPVVTAGKSTWGKPWPQILWDAEEALGLARANRWDLLPGPNETPHGGWDDEAFATAEAQDLLRRQQSGAWTAPEGWHLDRGEEESDDEYDVHEAAWQNGVIKRQFAETTVVKVRLIDSNTYFGKGKVAELAMYIAQNPCDYLFVNTTLTPTQSRNLETVLNNAVAAGDAQQRRDENRGIPPGTKFPGLEVIDRNRLVLEIFNLRARTPQAKVQVALARLEYMKGRLSLCTKKQMKDTIRLLQQEVGPFKEVQGYPNNVYAQYHYETSPFETEKSLLRQAELRFKKMLETEKKVRKKARENREGVPTIGIVGYTNAGKTSLMNRLTDAGLRERDLLFQTLDTTMRRVKLPSGGHAIIADSIGFIQHLPHNLFAAFQATLEEIIDCDVLLHVRDIAHPQRTMQKLGSNWVHSDMSQPLYIFAAYPAWESLSSFLITPQDDFAQMLCTKLPKSCCFCSCPTV</sequence>
<keyword evidence="2" id="KW-0547">Nucleotide-binding</keyword>
<dbReference type="InterPro" id="IPR025121">
    <property type="entry name" value="GTPase_HflX_N"/>
</dbReference>
<dbReference type="InterPro" id="IPR042108">
    <property type="entry name" value="GTPase_HflX_N_sf"/>
</dbReference>
<dbReference type="EMBL" id="CAXAMM010001947">
    <property type="protein sequence ID" value="CAK8994068.1"/>
    <property type="molecule type" value="Genomic_DNA"/>
</dbReference>
<evidence type="ECO:0000256" key="2">
    <source>
        <dbReference type="ARBA" id="ARBA00022741"/>
    </source>
</evidence>
<keyword evidence="3" id="KW-0460">Magnesium</keyword>
<dbReference type="PANTHER" id="PTHR10229:SF0">
    <property type="entry name" value="GTP-BINDING PROTEIN 6-RELATED"/>
    <property type="match status" value="1"/>
</dbReference>
<dbReference type="InterPro" id="IPR030394">
    <property type="entry name" value="G_HFLX_dom"/>
</dbReference>
<accession>A0ABP0HWK5</accession>
<protein>
    <submittedName>
        <fullName evidence="8">GTPase HflX (GTP-binding protein HflX)</fullName>
    </submittedName>
</protein>
<dbReference type="InterPro" id="IPR006073">
    <property type="entry name" value="GTP-bd"/>
</dbReference>
<dbReference type="Proteomes" id="UP001642464">
    <property type="component" value="Unassembled WGS sequence"/>
</dbReference>
<name>A0ABP0HWK5_9DINO</name>
<gene>
    <name evidence="8" type="ORF">SCF082_LOCUS3777</name>
</gene>
<dbReference type="PRINTS" id="PR00326">
    <property type="entry name" value="GTP1OBG"/>
</dbReference>
<feature type="coiled-coil region" evidence="5">
    <location>
        <begin position="195"/>
        <end position="225"/>
    </location>
</feature>
<evidence type="ECO:0000256" key="4">
    <source>
        <dbReference type="ARBA" id="ARBA00023134"/>
    </source>
</evidence>
<dbReference type="Gene3D" id="3.40.50.11060">
    <property type="entry name" value="GTPase HflX, N-terminal domain"/>
    <property type="match status" value="1"/>
</dbReference>
<keyword evidence="9" id="KW-1185">Reference proteome</keyword>
<evidence type="ECO:0000256" key="1">
    <source>
        <dbReference type="ARBA" id="ARBA00022723"/>
    </source>
</evidence>
<dbReference type="SUPFAM" id="SSF52540">
    <property type="entry name" value="P-loop containing nucleoside triphosphate hydrolases"/>
    <property type="match status" value="1"/>
</dbReference>
<evidence type="ECO:0000313" key="9">
    <source>
        <dbReference type="Proteomes" id="UP001642464"/>
    </source>
</evidence>
<organism evidence="8 9">
    <name type="scientific">Durusdinium trenchii</name>
    <dbReference type="NCBI Taxonomy" id="1381693"/>
    <lineage>
        <taxon>Eukaryota</taxon>
        <taxon>Sar</taxon>
        <taxon>Alveolata</taxon>
        <taxon>Dinophyceae</taxon>
        <taxon>Suessiales</taxon>
        <taxon>Symbiodiniaceae</taxon>
        <taxon>Durusdinium</taxon>
    </lineage>
</organism>
<dbReference type="PANTHER" id="PTHR10229">
    <property type="entry name" value="GTP-BINDING PROTEIN HFLX"/>
    <property type="match status" value="1"/>
</dbReference>
<evidence type="ECO:0000256" key="3">
    <source>
        <dbReference type="ARBA" id="ARBA00022842"/>
    </source>
</evidence>
<keyword evidence="5" id="KW-0175">Coiled coil</keyword>
<keyword evidence="4" id="KW-0342">GTP-binding</keyword>
<reference evidence="8 9" key="1">
    <citation type="submission" date="2024-02" db="EMBL/GenBank/DDBJ databases">
        <authorList>
            <person name="Chen Y."/>
            <person name="Shah S."/>
            <person name="Dougan E. K."/>
            <person name="Thang M."/>
            <person name="Chan C."/>
        </authorList>
    </citation>
    <scope>NUCLEOTIDE SEQUENCE [LARGE SCALE GENOMIC DNA]</scope>
</reference>
<evidence type="ECO:0000259" key="7">
    <source>
        <dbReference type="PROSITE" id="PS51705"/>
    </source>
</evidence>
<dbReference type="PROSITE" id="PS51705">
    <property type="entry name" value="G_HFLX"/>
    <property type="match status" value="1"/>
</dbReference>
<evidence type="ECO:0000256" key="6">
    <source>
        <dbReference type="SAM" id="MobiDB-lite"/>
    </source>
</evidence>
<proteinExistence type="predicted"/>
<dbReference type="InterPro" id="IPR016496">
    <property type="entry name" value="GTPase_HflX"/>
</dbReference>
<evidence type="ECO:0000313" key="8">
    <source>
        <dbReference type="EMBL" id="CAK8994068.1"/>
    </source>
</evidence>
<keyword evidence="1" id="KW-0479">Metal-binding</keyword>
<evidence type="ECO:0000256" key="5">
    <source>
        <dbReference type="SAM" id="Coils"/>
    </source>
</evidence>
<feature type="region of interest" description="Disordered" evidence="6">
    <location>
        <begin position="56"/>
        <end position="88"/>
    </location>
</feature>
<dbReference type="Pfam" id="PF01926">
    <property type="entry name" value="MMR_HSR1"/>
    <property type="match status" value="1"/>
</dbReference>
<dbReference type="InterPro" id="IPR027417">
    <property type="entry name" value="P-loop_NTPase"/>
</dbReference>
<dbReference type="Gene3D" id="3.40.50.300">
    <property type="entry name" value="P-loop containing nucleotide triphosphate hydrolases"/>
    <property type="match status" value="1"/>
</dbReference>
<dbReference type="Pfam" id="PF13167">
    <property type="entry name" value="GTP-bdg_N"/>
    <property type="match status" value="1"/>
</dbReference>
<feature type="domain" description="Hflx-type G" evidence="7">
    <location>
        <begin position="782"/>
        <end position="878"/>
    </location>
</feature>